<dbReference type="PANTHER" id="PTHR11089:SF30">
    <property type="entry name" value="GUANINE NUCLEOTIDE-BINDING PROTEIN-LIKE 3 HOMOLOG"/>
    <property type="match status" value="1"/>
</dbReference>
<reference evidence="8" key="1">
    <citation type="submission" date="2013-11" db="EMBL/GenBank/DDBJ databases">
        <title>Genome sequence of the fusiform rust pathogen reveals effectors for host alternation and coevolution with pine.</title>
        <authorList>
            <consortium name="DOE Joint Genome Institute"/>
            <person name="Smith K."/>
            <person name="Pendleton A."/>
            <person name="Kubisiak T."/>
            <person name="Anderson C."/>
            <person name="Salamov A."/>
            <person name="Aerts A."/>
            <person name="Riley R."/>
            <person name="Clum A."/>
            <person name="Lindquist E."/>
            <person name="Ence D."/>
            <person name="Campbell M."/>
            <person name="Kronenberg Z."/>
            <person name="Feau N."/>
            <person name="Dhillon B."/>
            <person name="Hamelin R."/>
            <person name="Burleigh J."/>
            <person name="Smith J."/>
            <person name="Yandell M."/>
            <person name="Nelson C."/>
            <person name="Grigoriev I."/>
            <person name="Davis J."/>
        </authorList>
    </citation>
    <scope>NUCLEOTIDE SEQUENCE</scope>
    <source>
        <strain evidence="8">G11</strain>
    </source>
</reference>
<dbReference type="InterPro" id="IPR050755">
    <property type="entry name" value="TRAFAC_YlqF/YawG_RiboMat"/>
</dbReference>
<dbReference type="GO" id="GO:0005730">
    <property type="term" value="C:nucleolus"/>
    <property type="evidence" value="ECO:0007669"/>
    <property type="project" value="UniProtKB-SubCell"/>
</dbReference>
<dbReference type="PRINTS" id="PR00326">
    <property type="entry name" value="GTP1OBG"/>
</dbReference>
<comment type="caution">
    <text evidence="8">The sequence shown here is derived from an EMBL/GenBank/DDBJ whole genome shotgun (WGS) entry which is preliminary data.</text>
</comment>
<feature type="compositionally biased region" description="Polar residues" evidence="6">
    <location>
        <begin position="554"/>
        <end position="574"/>
    </location>
</feature>
<gene>
    <name evidence="8" type="ORF">CROQUDRAFT_666217</name>
</gene>
<organism evidence="8 9">
    <name type="scientific">Cronartium quercuum f. sp. fusiforme G11</name>
    <dbReference type="NCBI Taxonomy" id="708437"/>
    <lineage>
        <taxon>Eukaryota</taxon>
        <taxon>Fungi</taxon>
        <taxon>Dikarya</taxon>
        <taxon>Basidiomycota</taxon>
        <taxon>Pucciniomycotina</taxon>
        <taxon>Pucciniomycetes</taxon>
        <taxon>Pucciniales</taxon>
        <taxon>Coleosporiaceae</taxon>
        <taxon>Cronartium</taxon>
    </lineage>
</organism>
<dbReference type="EMBL" id="MU167548">
    <property type="protein sequence ID" value="KAG0139634.1"/>
    <property type="molecule type" value="Genomic_DNA"/>
</dbReference>
<evidence type="ECO:0000313" key="8">
    <source>
        <dbReference type="EMBL" id="KAG0139634.1"/>
    </source>
</evidence>
<name>A0A9P6N5H9_9BASI</name>
<proteinExistence type="predicted"/>
<dbReference type="GO" id="GO:0005525">
    <property type="term" value="F:GTP binding"/>
    <property type="evidence" value="ECO:0007669"/>
    <property type="project" value="UniProtKB-KW"/>
</dbReference>
<sequence length="664" mass="73992">MPKIRKKTSKRGSTRMREKVKHKVKESHKKAKKEAKKDVTWKSRVKKDIGIPNLFPYKEQVLAEQQEAKERKLAEKQVHRLIDSTASTSATALAASIEKEDEEMELDNEEIEIRNDVPEDKSLSSTSSLRIHAKSLKKVINLSDVLIEVLDARDPLGTRSIQLEKEVIKSGKKILLILNKVDLIPKENVESWLKYLRRSWPTLPFKCSTQSQRSNLCSKKTSNGTIDGSSNACSTQPLMHLLKNYARYTTSDNNSNTGPSIKSLASITVGVIGFPNVGKSSLINTLKRSKACPVAPTPGHTKEVQEISLEKGLKILDCPGVVMDSVGSDPSKVLRNVVKIEQLSDPFGPIGIILKRCKHEHLMLIYNISAFSYPNQSDDELTKEFLIQVARSRGRVKKGGIPDLIGSARSVLRDWNSGRIPYYTVTPPIPELENENNNKSLMNDQNGKGLTEVGSAKILNEYGIEFDFEALFAKVDNEVLGSSKSQKEIGSVVRMKHLENIDDDDDGTEMKLLGEIGVTNEDEDEEMEVCSTSKRTVDTMGPEIVSLPPKKSKQVTFEQKSALNEPTATTTSGFSQAAQLARMGITGVGENKKIAKQARKDKKKAQKLAARSKEEDEEMQTTESKVNQSIEQDDEEMDEQQQQQQQPYSFADFFQGTNAVAKTL</sequence>
<feature type="region of interest" description="Disordered" evidence="6">
    <location>
        <begin position="541"/>
        <end position="574"/>
    </location>
</feature>
<dbReference type="InterPro" id="IPR030378">
    <property type="entry name" value="G_CP_dom"/>
</dbReference>
<dbReference type="Gene3D" id="3.40.50.300">
    <property type="entry name" value="P-loop containing nucleotide triphosphate hydrolases"/>
    <property type="match status" value="1"/>
</dbReference>
<dbReference type="InterPro" id="IPR014813">
    <property type="entry name" value="Gnl3_N_dom"/>
</dbReference>
<dbReference type="InterPro" id="IPR006073">
    <property type="entry name" value="GTP-bd"/>
</dbReference>
<evidence type="ECO:0000259" key="7">
    <source>
        <dbReference type="PROSITE" id="PS51721"/>
    </source>
</evidence>
<dbReference type="FunFam" id="1.10.1580.10:FF:000002">
    <property type="entry name" value="Guanine nucleotide-binding protein-like 3 (nucleolar)-like"/>
    <property type="match status" value="1"/>
</dbReference>
<dbReference type="PROSITE" id="PS51721">
    <property type="entry name" value="G_CP"/>
    <property type="match status" value="1"/>
</dbReference>
<evidence type="ECO:0000256" key="3">
    <source>
        <dbReference type="ARBA" id="ARBA00023054"/>
    </source>
</evidence>
<keyword evidence="3" id="KW-0175">Coiled coil</keyword>
<dbReference type="FunFam" id="3.40.50.300:FF:000571">
    <property type="entry name" value="Guanine nucleotide-binding protein-like NSN1"/>
    <property type="match status" value="1"/>
</dbReference>
<dbReference type="InterPro" id="IPR027417">
    <property type="entry name" value="P-loop_NTPase"/>
</dbReference>
<dbReference type="AlphaFoldDB" id="A0A9P6N5H9"/>
<evidence type="ECO:0000256" key="5">
    <source>
        <dbReference type="ARBA" id="ARBA00023242"/>
    </source>
</evidence>
<comment type="subcellular location">
    <subcellularLocation>
        <location evidence="1">Nucleus</location>
        <location evidence="1">Nucleolus</location>
    </subcellularLocation>
</comment>
<protein>
    <recommendedName>
        <fullName evidence="7">CP-type G domain-containing protein</fullName>
    </recommendedName>
</protein>
<keyword evidence="5" id="KW-0539">Nucleus</keyword>
<dbReference type="OrthoDB" id="444945at2759"/>
<dbReference type="CDD" id="cd04178">
    <property type="entry name" value="Nucleostemin_like"/>
    <property type="match status" value="1"/>
</dbReference>
<evidence type="ECO:0000256" key="1">
    <source>
        <dbReference type="ARBA" id="ARBA00004604"/>
    </source>
</evidence>
<keyword evidence="2" id="KW-0547">Nucleotide-binding</keyword>
<feature type="compositionally biased region" description="Polar residues" evidence="6">
    <location>
        <begin position="621"/>
        <end position="630"/>
    </location>
</feature>
<feature type="compositionally biased region" description="Basic residues" evidence="6">
    <location>
        <begin position="595"/>
        <end position="606"/>
    </location>
</feature>
<feature type="compositionally biased region" description="Basic residues" evidence="6">
    <location>
        <begin position="1"/>
        <end position="34"/>
    </location>
</feature>
<feature type="region of interest" description="Disordered" evidence="6">
    <location>
        <begin position="595"/>
        <end position="653"/>
    </location>
</feature>
<evidence type="ECO:0000256" key="6">
    <source>
        <dbReference type="SAM" id="MobiDB-lite"/>
    </source>
</evidence>
<evidence type="ECO:0000256" key="2">
    <source>
        <dbReference type="ARBA" id="ARBA00022741"/>
    </source>
</evidence>
<dbReference type="GO" id="GO:0051239">
    <property type="term" value="P:regulation of multicellular organismal process"/>
    <property type="evidence" value="ECO:0007669"/>
    <property type="project" value="UniProtKB-ARBA"/>
</dbReference>
<keyword evidence="4" id="KW-0342">GTP-binding</keyword>
<dbReference type="Pfam" id="PF01926">
    <property type="entry name" value="MMR_HSR1"/>
    <property type="match status" value="1"/>
</dbReference>
<dbReference type="Pfam" id="PF08701">
    <property type="entry name" value="GN3L_Grn1"/>
    <property type="match status" value="1"/>
</dbReference>
<evidence type="ECO:0000256" key="4">
    <source>
        <dbReference type="ARBA" id="ARBA00023134"/>
    </source>
</evidence>
<dbReference type="GO" id="GO:0050793">
    <property type="term" value="P:regulation of developmental process"/>
    <property type="evidence" value="ECO:0007669"/>
    <property type="project" value="UniProtKB-ARBA"/>
</dbReference>
<dbReference type="PANTHER" id="PTHR11089">
    <property type="entry name" value="GTP-BINDING PROTEIN-RELATED"/>
    <property type="match status" value="1"/>
</dbReference>
<feature type="region of interest" description="Disordered" evidence="6">
    <location>
        <begin position="1"/>
        <end position="39"/>
    </location>
</feature>
<keyword evidence="9" id="KW-1185">Reference proteome</keyword>
<feature type="domain" description="CP-type G" evidence="7">
    <location>
        <begin position="133"/>
        <end position="324"/>
    </location>
</feature>
<dbReference type="Proteomes" id="UP000886653">
    <property type="component" value="Unassembled WGS sequence"/>
</dbReference>
<evidence type="ECO:0000313" key="9">
    <source>
        <dbReference type="Proteomes" id="UP000886653"/>
    </source>
</evidence>
<dbReference type="SUPFAM" id="SSF52540">
    <property type="entry name" value="P-loop containing nucleoside triphosphate hydrolases"/>
    <property type="match status" value="1"/>
</dbReference>
<dbReference type="Gene3D" id="1.10.1580.10">
    <property type="match status" value="1"/>
</dbReference>
<accession>A0A9P6N5H9</accession>
<dbReference type="InterPro" id="IPR023179">
    <property type="entry name" value="GTP-bd_ortho_bundle_sf"/>
</dbReference>